<evidence type="ECO:0000256" key="13">
    <source>
        <dbReference type="SAM" id="MobiDB-lite"/>
    </source>
</evidence>
<feature type="disulfide bond" evidence="11">
    <location>
        <begin position="130"/>
        <end position="162"/>
    </location>
</feature>
<keyword evidence="15" id="KW-1185">Reference proteome</keyword>
<dbReference type="GO" id="GO:0006457">
    <property type="term" value="P:protein folding"/>
    <property type="evidence" value="ECO:0007669"/>
    <property type="project" value="InterPro"/>
</dbReference>
<dbReference type="PROSITE" id="PS00804">
    <property type="entry name" value="CALRETICULIN_2"/>
    <property type="match status" value="1"/>
</dbReference>
<dbReference type="GO" id="GO:0051082">
    <property type="term" value="F:unfolded protein binding"/>
    <property type="evidence" value="ECO:0007669"/>
    <property type="project" value="InterPro"/>
</dbReference>
<evidence type="ECO:0000256" key="8">
    <source>
        <dbReference type="ARBA" id="ARBA00022833"/>
    </source>
</evidence>
<evidence type="ECO:0000256" key="10">
    <source>
        <dbReference type="ARBA" id="ARBA00023186"/>
    </source>
</evidence>
<dbReference type="Gene3D" id="2.10.250.10">
    <property type="entry name" value="Calreticulin/calnexin, P domain"/>
    <property type="match status" value="1"/>
</dbReference>
<evidence type="ECO:0000256" key="2">
    <source>
        <dbReference type="ARBA" id="ARBA00010983"/>
    </source>
</evidence>
<dbReference type="Proteomes" id="UP000603453">
    <property type="component" value="Unassembled WGS sequence"/>
</dbReference>
<keyword evidence="9" id="KW-0106">Calcium</keyword>
<dbReference type="EMBL" id="JAEPRD010000001">
    <property type="protein sequence ID" value="KAG2214435.1"/>
    <property type="molecule type" value="Genomic_DNA"/>
</dbReference>
<keyword evidence="10 12" id="KW-0143">Chaperone</keyword>
<gene>
    <name evidence="14" type="ORF">INT47_000991</name>
</gene>
<keyword evidence="3" id="KW-0479">Metal-binding</keyword>
<evidence type="ECO:0000256" key="9">
    <source>
        <dbReference type="ARBA" id="ARBA00022837"/>
    </source>
</evidence>
<feature type="region of interest" description="Disordered" evidence="13">
    <location>
        <begin position="440"/>
        <end position="465"/>
    </location>
</feature>
<dbReference type="GO" id="GO:0036503">
    <property type="term" value="P:ERAD pathway"/>
    <property type="evidence" value="ECO:0007669"/>
    <property type="project" value="TreeGrafter"/>
</dbReference>
<dbReference type="GO" id="GO:0030246">
    <property type="term" value="F:carbohydrate binding"/>
    <property type="evidence" value="ECO:0007669"/>
    <property type="project" value="UniProtKB-KW"/>
</dbReference>
<feature type="compositionally biased region" description="Basic and acidic residues" evidence="13">
    <location>
        <begin position="368"/>
        <end position="377"/>
    </location>
</feature>
<dbReference type="InterPro" id="IPR018124">
    <property type="entry name" value="Calret/calnex_CS"/>
</dbReference>
<protein>
    <recommendedName>
        <fullName evidence="16">Calreticulin</fullName>
    </recommendedName>
</protein>
<dbReference type="FunFam" id="2.10.250.10:FF:000002">
    <property type="entry name" value="Calreticulin"/>
    <property type="match status" value="1"/>
</dbReference>
<dbReference type="SUPFAM" id="SSF63887">
    <property type="entry name" value="P-domain of calnexin/calreticulin"/>
    <property type="match status" value="1"/>
</dbReference>
<keyword evidence="4" id="KW-0732">Signal</keyword>
<evidence type="ECO:0000313" key="14">
    <source>
        <dbReference type="EMBL" id="KAG2214435.1"/>
    </source>
</evidence>
<dbReference type="SUPFAM" id="SSF49899">
    <property type="entry name" value="Concanavalin A-like lectins/glucanases"/>
    <property type="match status" value="1"/>
</dbReference>
<evidence type="ECO:0000256" key="12">
    <source>
        <dbReference type="RuleBase" id="RU362126"/>
    </source>
</evidence>
<dbReference type="PRINTS" id="PR00626">
    <property type="entry name" value="CALRETICULIN"/>
</dbReference>
<dbReference type="PANTHER" id="PTHR11073:SF2">
    <property type="entry name" value="CALRETICULIN"/>
    <property type="match status" value="1"/>
</dbReference>
<dbReference type="Gene3D" id="2.60.120.200">
    <property type="match status" value="1"/>
</dbReference>
<name>A0A8H7RPR0_9FUNG</name>
<evidence type="ECO:0000256" key="4">
    <source>
        <dbReference type="ARBA" id="ARBA00022729"/>
    </source>
</evidence>
<evidence type="ECO:0008006" key="16">
    <source>
        <dbReference type="Google" id="ProtNLM"/>
    </source>
</evidence>
<evidence type="ECO:0000313" key="15">
    <source>
        <dbReference type="Proteomes" id="UP000603453"/>
    </source>
</evidence>
<dbReference type="PANTHER" id="PTHR11073">
    <property type="entry name" value="CALRETICULIN AND CALNEXIN"/>
    <property type="match status" value="1"/>
</dbReference>
<keyword evidence="6" id="KW-0677">Repeat</keyword>
<evidence type="ECO:0000256" key="5">
    <source>
        <dbReference type="ARBA" id="ARBA00022734"/>
    </source>
</evidence>
<dbReference type="PROSITE" id="PS00805">
    <property type="entry name" value="CALRETICULIN_REPEAT"/>
    <property type="match status" value="1"/>
</dbReference>
<proteinExistence type="inferred from homology"/>
<evidence type="ECO:0000256" key="3">
    <source>
        <dbReference type="ARBA" id="ARBA00022723"/>
    </source>
</evidence>
<dbReference type="GO" id="GO:0005509">
    <property type="term" value="F:calcium ion binding"/>
    <property type="evidence" value="ECO:0007669"/>
    <property type="project" value="InterPro"/>
</dbReference>
<comment type="subcellular location">
    <subcellularLocation>
        <location evidence="1">Endoplasmic reticulum lumen</location>
    </subcellularLocation>
</comment>
<keyword evidence="11" id="KW-1015">Disulfide bond</keyword>
<evidence type="ECO:0000256" key="1">
    <source>
        <dbReference type="ARBA" id="ARBA00004319"/>
    </source>
</evidence>
<keyword evidence="8" id="KW-0862">Zinc</keyword>
<feature type="non-terminal residue" evidence="14">
    <location>
        <position position="465"/>
    </location>
</feature>
<dbReference type="GO" id="GO:0005788">
    <property type="term" value="C:endoplasmic reticulum lumen"/>
    <property type="evidence" value="ECO:0007669"/>
    <property type="project" value="UniProtKB-SubCell"/>
</dbReference>
<dbReference type="InterPro" id="IPR013320">
    <property type="entry name" value="ConA-like_dom_sf"/>
</dbReference>
<dbReference type="Pfam" id="PF00262">
    <property type="entry name" value="Calreticulin"/>
    <property type="match status" value="1"/>
</dbReference>
<comment type="caution">
    <text evidence="14">The sequence shown here is derived from an EMBL/GenBank/DDBJ whole genome shotgun (WGS) entry which is preliminary data.</text>
</comment>
<evidence type="ECO:0000256" key="11">
    <source>
        <dbReference type="PIRSR" id="PIRSR601580-3"/>
    </source>
</evidence>
<dbReference type="AlphaFoldDB" id="A0A8H7RPR0"/>
<evidence type="ECO:0000256" key="6">
    <source>
        <dbReference type="ARBA" id="ARBA00022737"/>
    </source>
</evidence>
<sequence>IYCEKVPRQVIHLFFFFTTILKKSFPMKIPTIAAIFGLAAVVSAEVFLYETFSDGEGWTERWTPSAHREDLGKLEVSPGKWFSDETSKAGLRTSEDYRFYATSTKIKPFNNKDKDLVIQFDVKNEQDIDCGGSYLKIFDSNLDPKAFNGDSQYNIMFGPDICGPKAMVHAIFHYNGTNFDLKKSVLAPKDTLTHTYTLTVKPDQTYEILVDGKSQASGSLLEDWDFLPPKTIADPNASKPADWVEEAMIDDVDDVKPAGYDDIPEFIPDPSAKKPEDWDDDMDGEWESPSIPNPEFLGTWAPKKIANPLYKGEWEHPTIDNPEYKVDNEIYAYDFGNVGIDVWQVKSGTIFDNILITDDIEEAQKIRDETKASRSEEEAALAAHTEKLAAEAKEKAEAENVAIPEEEEDSLDLESFDAPVVEEVVPVPAAEAVAKAIKDEATKEDIKEEVKAEAEDSKKPVKDEL</sequence>
<dbReference type="GO" id="GO:0005789">
    <property type="term" value="C:endoplasmic reticulum membrane"/>
    <property type="evidence" value="ECO:0007669"/>
    <property type="project" value="TreeGrafter"/>
</dbReference>
<keyword evidence="7 12" id="KW-0256">Endoplasmic reticulum</keyword>
<dbReference type="OrthoDB" id="1938156at2759"/>
<comment type="similarity">
    <text evidence="2 12">Belongs to the calreticulin family.</text>
</comment>
<feature type="region of interest" description="Disordered" evidence="13">
    <location>
        <begin position="368"/>
        <end position="415"/>
    </location>
</feature>
<accession>A0A8H7RPR0</accession>
<feature type="compositionally biased region" description="Acidic residues" evidence="13">
    <location>
        <begin position="404"/>
        <end position="415"/>
    </location>
</feature>
<evidence type="ECO:0000256" key="7">
    <source>
        <dbReference type="ARBA" id="ARBA00022824"/>
    </source>
</evidence>
<keyword evidence="5" id="KW-0430">Lectin</keyword>
<feature type="compositionally biased region" description="Basic and acidic residues" evidence="13">
    <location>
        <begin position="384"/>
        <end position="398"/>
    </location>
</feature>
<dbReference type="InterPro" id="IPR009033">
    <property type="entry name" value="Calreticulin/calnexin_P_dom_sf"/>
</dbReference>
<dbReference type="InterPro" id="IPR001580">
    <property type="entry name" value="Calret/calnex"/>
</dbReference>
<reference evidence="14" key="1">
    <citation type="submission" date="2020-12" db="EMBL/GenBank/DDBJ databases">
        <title>Metabolic potential, ecology and presence of endohyphal bacteria is reflected in genomic diversity of Mucoromycotina.</title>
        <authorList>
            <person name="Muszewska A."/>
            <person name="Okrasinska A."/>
            <person name="Steczkiewicz K."/>
            <person name="Drgas O."/>
            <person name="Orlowska M."/>
            <person name="Perlinska-Lenart U."/>
            <person name="Aleksandrzak-Piekarczyk T."/>
            <person name="Szatraj K."/>
            <person name="Zielenkiewicz U."/>
            <person name="Pilsyk S."/>
            <person name="Malc E."/>
            <person name="Mieczkowski P."/>
            <person name="Kruszewska J.S."/>
            <person name="Biernat P."/>
            <person name="Pawlowska J."/>
        </authorList>
    </citation>
    <scope>NUCLEOTIDE SEQUENCE</scope>
    <source>
        <strain evidence="14">WA0000017839</strain>
    </source>
</reference>
<organism evidence="14 15">
    <name type="scientific">Mucor saturninus</name>
    <dbReference type="NCBI Taxonomy" id="64648"/>
    <lineage>
        <taxon>Eukaryota</taxon>
        <taxon>Fungi</taxon>
        <taxon>Fungi incertae sedis</taxon>
        <taxon>Mucoromycota</taxon>
        <taxon>Mucoromycotina</taxon>
        <taxon>Mucoromycetes</taxon>
        <taxon>Mucorales</taxon>
        <taxon>Mucorineae</taxon>
        <taxon>Mucoraceae</taxon>
        <taxon>Mucor</taxon>
    </lineage>
</organism>